<feature type="compositionally biased region" description="Basic residues" evidence="1">
    <location>
        <begin position="470"/>
        <end position="481"/>
    </location>
</feature>
<proteinExistence type="predicted"/>
<protein>
    <submittedName>
        <fullName evidence="2">Uncharacterized protein</fullName>
    </submittedName>
</protein>
<dbReference type="AlphaFoldDB" id="A0AAD7SAC8"/>
<sequence>MQQAQENEKRAEETEKGLKDELRQREEKLKEKIEEREKEVEETRERYEHSERQRAELKDVIEQVKVENAELIERIVMVVKERDEFKQQYGQREREMEGMVREKDKDMKETKMELNELQRRNDEKERDADELRRLIEEREKETFISLKKCRGEQKQREEAWREKHEKMESVLEAKEKAINEQKLKCEESERRVASIAEGYEDTQRKVGEPQELILSRERELGETRQRYGEHMNKIGNHLNHPEELKNEIGMITWTVAEDEKGVDGSRLLMAGSTRRRRGEVCRKSQKCEAEWRQAAGEVQESDEAEVQEETNNTVPYQGHTDKRAQSENDTITPDPRERDKTVPDQGETDKITHSLLERGTGAPDQEEITQNHVAAEEISQNQMEVGKITQHRDKTNINTHHEKKVNKINTNQCDTTPLHKTTGEMEERAVGIKKEKQGTREEAPDHDARERQSDIIKQENKEWEEETTKPKWRKGRHRARERSKEEDLNHHGDRERVEGLTPTNEARERRVSEGERNDACQQRMEERRPRTAMIESAACKEKLRETSGNGALREGTELKEPKPTCPQRWIPNKPTEMIARGSSEETHRSVLPAFPPSPESPSPVSPEFPLFQESPTPSELRLVLLGESWAFNSSARNVILGRGEAGTEQGHREREDVVLSECSLGRNKYGVCEALQSL</sequence>
<feature type="compositionally biased region" description="Polar residues" evidence="1">
    <location>
        <begin position="368"/>
        <end position="383"/>
    </location>
</feature>
<feature type="compositionally biased region" description="Basic and acidic residues" evidence="1">
    <location>
        <begin position="482"/>
        <end position="498"/>
    </location>
</feature>
<evidence type="ECO:0000313" key="2">
    <source>
        <dbReference type="EMBL" id="KAJ8397701.1"/>
    </source>
</evidence>
<evidence type="ECO:0000256" key="1">
    <source>
        <dbReference type="SAM" id="MobiDB-lite"/>
    </source>
</evidence>
<dbReference type="EMBL" id="JAINUG010000095">
    <property type="protein sequence ID" value="KAJ8397701.1"/>
    <property type="molecule type" value="Genomic_DNA"/>
</dbReference>
<feature type="region of interest" description="Disordered" evidence="1">
    <location>
        <begin position="293"/>
        <end position="613"/>
    </location>
</feature>
<name>A0AAD7SAC8_9TELE</name>
<organism evidence="2 3">
    <name type="scientific">Aldrovandia affinis</name>
    <dbReference type="NCBI Taxonomy" id="143900"/>
    <lineage>
        <taxon>Eukaryota</taxon>
        <taxon>Metazoa</taxon>
        <taxon>Chordata</taxon>
        <taxon>Craniata</taxon>
        <taxon>Vertebrata</taxon>
        <taxon>Euteleostomi</taxon>
        <taxon>Actinopterygii</taxon>
        <taxon>Neopterygii</taxon>
        <taxon>Teleostei</taxon>
        <taxon>Notacanthiformes</taxon>
        <taxon>Halosauridae</taxon>
        <taxon>Aldrovandia</taxon>
    </lineage>
</organism>
<feature type="compositionally biased region" description="Basic and acidic residues" evidence="1">
    <location>
        <begin position="334"/>
        <end position="356"/>
    </location>
</feature>
<feature type="compositionally biased region" description="Pro residues" evidence="1">
    <location>
        <begin position="593"/>
        <end position="606"/>
    </location>
</feature>
<feature type="compositionally biased region" description="Basic and acidic residues" evidence="1">
    <location>
        <begin position="505"/>
        <end position="529"/>
    </location>
</feature>
<reference evidence="2" key="1">
    <citation type="journal article" date="2023" name="Science">
        <title>Genome structures resolve the early diversification of teleost fishes.</title>
        <authorList>
            <person name="Parey E."/>
            <person name="Louis A."/>
            <person name="Montfort J."/>
            <person name="Bouchez O."/>
            <person name="Roques C."/>
            <person name="Iampietro C."/>
            <person name="Lluch J."/>
            <person name="Castinel A."/>
            <person name="Donnadieu C."/>
            <person name="Desvignes T."/>
            <person name="Floi Bucao C."/>
            <person name="Jouanno E."/>
            <person name="Wen M."/>
            <person name="Mejri S."/>
            <person name="Dirks R."/>
            <person name="Jansen H."/>
            <person name="Henkel C."/>
            <person name="Chen W.J."/>
            <person name="Zahm M."/>
            <person name="Cabau C."/>
            <person name="Klopp C."/>
            <person name="Thompson A.W."/>
            <person name="Robinson-Rechavi M."/>
            <person name="Braasch I."/>
            <person name="Lecointre G."/>
            <person name="Bobe J."/>
            <person name="Postlethwait J.H."/>
            <person name="Berthelot C."/>
            <person name="Roest Crollius H."/>
            <person name="Guiguen Y."/>
        </authorList>
    </citation>
    <scope>NUCLEOTIDE SEQUENCE</scope>
    <source>
        <strain evidence="2">NC1722</strain>
    </source>
</reference>
<comment type="caution">
    <text evidence="2">The sequence shown here is derived from an EMBL/GenBank/DDBJ whole genome shotgun (WGS) entry which is preliminary data.</text>
</comment>
<accession>A0AAD7SAC8</accession>
<dbReference type="Proteomes" id="UP001221898">
    <property type="component" value="Unassembled WGS sequence"/>
</dbReference>
<feature type="compositionally biased region" description="Polar residues" evidence="1">
    <location>
        <begin position="407"/>
        <end position="419"/>
    </location>
</feature>
<feature type="region of interest" description="Disordered" evidence="1">
    <location>
        <begin position="88"/>
        <end position="109"/>
    </location>
</feature>
<feature type="compositionally biased region" description="Basic and acidic residues" evidence="1">
    <location>
        <begin position="421"/>
        <end position="469"/>
    </location>
</feature>
<feature type="region of interest" description="Disordered" evidence="1">
    <location>
        <begin position="1"/>
        <end position="53"/>
    </location>
</feature>
<keyword evidence="3" id="KW-1185">Reference proteome</keyword>
<evidence type="ECO:0000313" key="3">
    <source>
        <dbReference type="Proteomes" id="UP001221898"/>
    </source>
</evidence>
<gene>
    <name evidence="2" type="ORF">AAFF_G00433900</name>
</gene>
<feature type="compositionally biased region" description="Acidic residues" evidence="1">
    <location>
        <begin position="299"/>
        <end position="308"/>
    </location>
</feature>